<feature type="compositionally biased region" description="Pro residues" evidence="1">
    <location>
        <begin position="96"/>
        <end position="108"/>
    </location>
</feature>
<name>A0AAV9I1E9_9PEZI</name>
<protein>
    <submittedName>
        <fullName evidence="2">Uncharacterized protein</fullName>
    </submittedName>
</protein>
<accession>A0AAV9I1E9</accession>
<sequence>MAAAVPGPAQRPIRPIEPLLQMVNEVVVATGKTFKAAKADGKGNVSEAAASMDTRIPIAVERFNMVLDDIELEILKAKSILLRDLNQVRARRKPPPPKQAPVAPPAPMESPVMTAKAVQPSPFKPNVPGPNRPSPVIKQESKPVAPFPNMGLDLASPEIKHAPTPSPKPVHRLKGPKTPMHPAAAAAAAGRPASAPPKKEAKISPPQVPRSAGPPQTAPFPPGMQGKASSVPAPNMSAPTAPQAPPAAPATGNEAFFTDMAFAPPPGETQGQAHTQQQQAQQTQPQPPQPEIDLTKLAGGGNTAGLSTGTTTTLGGSNGAGSGPADVAKMEDNGAVDDEANSKDLFDLDGMDMGYGLSEDNGDDNFNNLYFHIEGDNNGISGGFDNNFFNQ</sequence>
<reference evidence="2" key="1">
    <citation type="journal article" date="2023" name="Mol. Phylogenet. Evol.">
        <title>Genome-scale phylogeny and comparative genomics of the fungal order Sordariales.</title>
        <authorList>
            <person name="Hensen N."/>
            <person name="Bonometti L."/>
            <person name="Westerberg I."/>
            <person name="Brannstrom I.O."/>
            <person name="Guillou S."/>
            <person name="Cros-Aarteil S."/>
            <person name="Calhoun S."/>
            <person name="Haridas S."/>
            <person name="Kuo A."/>
            <person name="Mondo S."/>
            <person name="Pangilinan J."/>
            <person name="Riley R."/>
            <person name="LaButti K."/>
            <person name="Andreopoulos B."/>
            <person name="Lipzen A."/>
            <person name="Chen C."/>
            <person name="Yan M."/>
            <person name="Daum C."/>
            <person name="Ng V."/>
            <person name="Clum A."/>
            <person name="Steindorff A."/>
            <person name="Ohm R.A."/>
            <person name="Martin F."/>
            <person name="Silar P."/>
            <person name="Natvig D.O."/>
            <person name="Lalanne C."/>
            <person name="Gautier V."/>
            <person name="Ament-Velasquez S.L."/>
            <person name="Kruys A."/>
            <person name="Hutchinson M.I."/>
            <person name="Powell A.J."/>
            <person name="Barry K."/>
            <person name="Miller A.N."/>
            <person name="Grigoriev I.V."/>
            <person name="Debuchy R."/>
            <person name="Gladieux P."/>
            <person name="Hiltunen Thoren M."/>
            <person name="Johannesson H."/>
        </authorList>
    </citation>
    <scope>NUCLEOTIDE SEQUENCE</scope>
    <source>
        <strain evidence="2">PSN324</strain>
    </source>
</reference>
<dbReference type="Proteomes" id="UP001321749">
    <property type="component" value="Unassembled WGS sequence"/>
</dbReference>
<dbReference type="AlphaFoldDB" id="A0AAV9I1E9"/>
<evidence type="ECO:0000256" key="1">
    <source>
        <dbReference type="SAM" id="MobiDB-lite"/>
    </source>
</evidence>
<gene>
    <name evidence="2" type="ORF">QBC42DRAFT_194383</name>
</gene>
<evidence type="ECO:0000313" key="3">
    <source>
        <dbReference type="Proteomes" id="UP001321749"/>
    </source>
</evidence>
<comment type="caution">
    <text evidence="2">The sequence shown here is derived from an EMBL/GenBank/DDBJ whole genome shotgun (WGS) entry which is preliminary data.</text>
</comment>
<evidence type="ECO:0000313" key="2">
    <source>
        <dbReference type="EMBL" id="KAK4465744.1"/>
    </source>
</evidence>
<reference evidence="2" key="2">
    <citation type="submission" date="2023-06" db="EMBL/GenBank/DDBJ databases">
        <authorList>
            <consortium name="Lawrence Berkeley National Laboratory"/>
            <person name="Mondo S.J."/>
            <person name="Hensen N."/>
            <person name="Bonometti L."/>
            <person name="Westerberg I."/>
            <person name="Brannstrom I.O."/>
            <person name="Guillou S."/>
            <person name="Cros-Aarteil S."/>
            <person name="Calhoun S."/>
            <person name="Haridas S."/>
            <person name="Kuo A."/>
            <person name="Pangilinan J."/>
            <person name="Riley R."/>
            <person name="Labutti K."/>
            <person name="Andreopoulos B."/>
            <person name="Lipzen A."/>
            <person name="Chen C."/>
            <person name="Yanf M."/>
            <person name="Daum C."/>
            <person name="Ng V."/>
            <person name="Clum A."/>
            <person name="Steindorff A."/>
            <person name="Ohm R."/>
            <person name="Martin F."/>
            <person name="Silar P."/>
            <person name="Natvig D."/>
            <person name="Lalanne C."/>
            <person name="Gautier V."/>
            <person name="Ament-Velasquez S.L."/>
            <person name="Kruys A."/>
            <person name="Hutchinson M.I."/>
            <person name="Powell A.J."/>
            <person name="Barry K."/>
            <person name="Miller A.N."/>
            <person name="Grigoriev I.V."/>
            <person name="Debuchy R."/>
            <person name="Gladieux P."/>
            <person name="Thoren M.H."/>
            <person name="Johannesson H."/>
        </authorList>
    </citation>
    <scope>NUCLEOTIDE SEQUENCE</scope>
    <source>
        <strain evidence="2">PSN324</strain>
    </source>
</reference>
<dbReference type="EMBL" id="MU864937">
    <property type="protein sequence ID" value="KAK4465744.1"/>
    <property type="molecule type" value="Genomic_DNA"/>
</dbReference>
<feature type="compositionally biased region" description="Pro residues" evidence="1">
    <location>
        <begin position="122"/>
        <end position="133"/>
    </location>
</feature>
<feature type="compositionally biased region" description="Low complexity" evidence="1">
    <location>
        <begin position="182"/>
        <end position="193"/>
    </location>
</feature>
<feature type="compositionally biased region" description="Low complexity" evidence="1">
    <location>
        <begin position="269"/>
        <end position="284"/>
    </location>
</feature>
<feature type="region of interest" description="Disordered" evidence="1">
    <location>
        <begin position="90"/>
        <end position="347"/>
    </location>
</feature>
<organism evidence="2 3">
    <name type="scientific">Cladorrhinum samala</name>
    <dbReference type="NCBI Taxonomy" id="585594"/>
    <lineage>
        <taxon>Eukaryota</taxon>
        <taxon>Fungi</taxon>
        <taxon>Dikarya</taxon>
        <taxon>Ascomycota</taxon>
        <taxon>Pezizomycotina</taxon>
        <taxon>Sordariomycetes</taxon>
        <taxon>Sordariomycetidae</taxon>
        <taxon>Sordariales</taxon>
        <taxon>Podosporaceae</taxon>
        <taxon>Cladorrhinum</taxon>
    </lineage>
</organism>
<feature type="compositionally biased region" description="Low complexity" evidence="1">
    <location>
        <begin position="304"/>
        <end position="315"/>
    </location>
</feature>
<keyword evidence="3" id="KW-1185">Reference proteome</keyword>
<proteinExistence type="predicted"/>